<feature type="transmembrane region" description="Helical" evidence="1">
    <location>
        <begin position="17"/>
        <end position="36"/>
    </location>
</feature>
<organism evidence="2 3">
    <name type="scientific">Caproicibacter fermentans</name>
    <dbReference type="NCBI Taxonomy" id="2576756"/>
    <lineage>
        <taxon>Bacteria</taxon>
        <taxon>Bacillati</taxon>
        <taxon>Bacillota</taxon>
        <taxon>Clostridia</taxon>
        <taxon>Eubacteriales</taxon>
        <taxon>Acutalibacteraceae</taxon>
        <taxon>Caproicibacter</taxon>
    </lineage>
</organism>
<keyword evidence="1" id="KW-0472">Membrane</keyword>
<sequence>MMDFLSLIWTVLRDCGIASWGVVIAAVLFVCVYLLVKEYGHLHRASVSQKPVSVDDL</sequence>
<dbReference type="RefSeq" id="WP_187035131.1">
    <property type="nucleotide sequence ID" value="NZ_CP060286.1"/>
</dbReference>
<dbReference type="KEGG" id="cfem:HCR03_14960"/>
<evidence type="ECO:0000313" key="3">
    <source>
        <dbReference type="Proteomes" id="UP000515909"/>
    </source>
</evidence>
<keyword evidence="1" id="KW-0812">Transmembrane</keyword>
<proteinExistence type="predicted"/>
<name>A0A7G8T8Q1_9FIRM</name>
<evidence type="ECO:0000256" key="1">
    <source>
        <dbReference type="SAM" id="Phobius"/>
    </source>
</evidence>
<keyword evidence="1" id="KW-1133">Transmembrane helix</keyword>
<reference evidence="2 3" key="1">
    <citation type="submission" date="2020-08" db="EMBL/GenBank/DDBJ databases">
        <title>The isolate Caproiciproducens sp. 7D4C2 produces n-caproate at mildly acidic conditions from hexoses: genome and rBOX comparison with related strains and chain-elongating bacteria.</title>
        <authorList>
            <person name="Esquivel-Elizondo S."/>
            <person name="Bagci C."/>
            <person name="Temovska M."/>
            <person name="Jeon B.S."/>
            <person name="Bessarab I."/>
            <person name="Williams R.B.H."/>
            <person name="Huson D.H."/>
            <person name="Angenent L.T."/>
        </authorList>
    </citation>
    <scope>NUCLEOTIDE SEQUENCE [LARGE SCALE GENOMIC DNA]</scope>
    <source>
        <strain evidence="2 3">7D4C2</strain>
    </source>
</reference>
<evidence type="ECO:0000313" key="2">
    <source>
        <dbReference type="EMBL" id="QNK39992.1"/>
    </source>
</evidence>
<gene>
    <name evidence="2" type="ORF">HCR03_14960</name>
</gene>
<dbReference type="Proteomes" id="UP000515909">
    <property type="component" value="Chromosome"/>
</dbReference>
<dbReference type="EMBL" id="CP060286">
    <property type="protein sequence ID" value="QNK39992.1"/>
    <property type="molecule type" value="Genomic_DNA"/>
</dbReference>
<protein>
    <submittedName>
        <fullName evidence="2">Uncharacterized protein</fullName>
    </submittedName>
</protein>
<dbReference type="AlphaFoldDB" id="A0A7G8T8Q1"/>
<accession>A0A7G8T8Q1</accession>